<dbReference type="PRINTS" id="PR00081">
    <property type="entry name" value="GDHRDH"/>
</dbReference>
<organism evidence="4 5">
    <name type="scientific">Phytohabitans houttuyneae</name>
    <dbReference type="NCBI Taxonomy" id="1076126"/>
    <lineage>
        <taxon>Bacteria</taxon>
        <taxon>Bacillati</taxon>
        <taxon>Actinomycetota</taxon>
        <taxon>Actinomycetes</taxon>
        <taxon>Micromonosporales</taxon>
        <taxon>Micromonosporaceae</taxon>
    </lineage>
</organism>
<accession>A0A6V8KPG5</accession>
<dbReference type="Pfam" id="PF00106">
    <property type="entry name" value="adh_short"/>
    <property type="match status" value="1"/>
</dbReference>
<evidence type="ECO:0000313" key="5">
    <source>
        <dbReference type="Proteomes" id="UP000482800"/>
    </source>
</evidence>
<dbReference type="SUPFAM" id="SSF51735">
    <property type="entry name" value="NAD(P)-binding Rossmann-fold domains"/>
    <property type="match status" value="1"/>
</dbReference>
<reference evidence="4 5" key="1">
    <citation type="submission" date="2020-03" db="EMBL/GenBank/DDBJ databases">
        <title>Whole genome shotgun sequence of Phytohabitans houttuyneae NBRC 108639.</title>
        <authorList>
            <person name="Komaki H."/>
            <person name="Tamura T."/>
        </authorList>
    </citation>
    <scope>NUCLEOTIDE SEQUENCE [LARGE SCALE GENOMIC DNA]</scope>
    <source>
        <strain evidence="4 5">NBRC 108639</strain>
    </source>
</reference>
<comment type="similarity">
    <text evidence="1 3">Belongs to the short-chain dehydrogenases/reductases (SDR) family.</text>
</comment>
<dbReference type="EMBL" id="BLPF01000003">
    <property type="protein sequence ID" value="GFJ83736.1"/>
    <property type="molecule type" value="Genomic_DNA"/>
</dbReference>
<comment type="caution">
    <text evidence="4">The sequence shown here is derived from an EMBL/GenBank/DDBJ whole genome shotgun (WGS) entry which is preliminary data.</text>
</comment>
<dbReference type="CDD" id="cd05374">
    <property type="entry name" value="17beta-HSD-like_SDR_c"/>
    <property type="match status" value="1"/>
</dbReference>
<dbReference type="InterPro" id="IPR036291">
    <property type="entry name" value="NAD(P)-bd_dom_sf"/>
</dbReference>
<evidence type="ECO:0000313" key="4">
    <source>
        <dbReference type="EMBL" id="GFJ83736.1"/>
    </source>
</evidence>
<dbReference type="Proteomes" id="UP000482800">
    <property type="component" value="Unassembled WGS sequence"/>
</dbReference>
<dbReference type="InterPro" id="IPR002347">
    <property type="entry name" value="SDR_fam"/>
</dbReference>
<name>A0A6V8KPG5_9ACTN</name>
<dbReference type="PANTHER" id="PTHR44169:SF6">
    <property type="entry name" value="NADPH-DEPENDENT 1-ACYLDIHYDROXYACETONE PHOSPHATE REDUCTASE"/>
    <property type="match status" value="1"/>
</dbReference>
<protein>
    <submittedName>
        <fullName evidence="4">Short-chain dehydrogenase/reductase</fullName>
    </submittedName>
</protein>
<evidence type="ECO:0000256" key="3">
    <source>
        <dbReference type="RuleBase" id="RU000363"/>
    </source>
</evidence>
<proteinExistence type="inferred from homology"/>
<dbReference type="NCBIfam" id="NF004826">
    <property type="entry name" value="PRK06182.1"/>
    <property type="match status" value="1"/>
</dbReference>
<evidence type="ECO:0000256" key="2">
    <source>
        <dbReference type="ARBA" id="ARBA00023002"/>
    </source>
</evidence>
<dbReference type="PANTHER" id="PTHR44169">
    <property type="entry name" value="NADPH-DEPENDENT 1-ACYLDIHYDROXYACETONE PHOSPHATE REDUCTASE"/>
    <property type="match status" value="1"/>
</dbReference>
<keyword evidence="2" id="KW-0560">Oxidoreductase</keyword>
<dbReference type="GO" id="GO:0016491">
    <property type="term" value="F:oxidoreductase activity"/>
    <property type="evidence" value="ECO:0007669"/>
    <property type="project" value="UniProtKB-KW"/>
</dbReference>
<evidence type="ECO:0000256" key="1">
    <source>
        <dbReference type="ARBA" id="ARBA00006484"/>
    </source>
</evidence>
<gene>
    <name evidence="4" type="ORF">Phou_079160</name>
</gene>
<dbReference type="PRINTS" id="PR00080">
    <property type="entry name" value="SDRFAMILY"/>
</dbReference>
<keyword evidence="5" id="KW-1185">Reference proteome</keyword>
<dbReference type="AlphaFoldDB" id="A0A6V8KPG5"/>
<reference evidence="4 5" key="2">
    <citation type="submission" date="2020-03" db="EMBL/GenBank/DDBJ databases">
        <authorList>
            <person name="Ichikawa N."/>
            <person name="Kimura A."/>
            <person name="Kitahashi Y."/>
            <person name="Uohara A."/>
        </authorList>
    </citation>
    <scope>NUCLEOTIDE SEQUENCE [LARGE SCALE GENOMIC DNA]</scope>
    <source>
        <strain evidence="4 5">NBRC 108639</strain>
    </source>
</reference>
<sequence length="326" mass="34902">MIGVHCRALWGLVGHVPQRLWPVVDIDTLSTLPVPVRPAKGGHMGRVAIVTGASSGIGAAASRWLHERGFQVYAAARRLDRMAPLAAIGIRVVRVDVTHEDDLVALVGRVVRESGRIDVLVNNAGYGSFGALEDVPLDEARRQFEVNLFGVARLCQLVLPHLRVQGSGRIINVSSVGARMYQPLGGWYHATKYAVEGLSDCLRVELRPFGIDVVLIRPGGIATEFSGVAGDRLLAVSGNGAYAEYARRYAATLSSEAKGISSPSVVARAIGRAATARRPRARYAVGRGAKAALLARWLLPDRALDRVLVGLFSLIAIVAARSAKRV</sequence>
<dbReference type="Gene3D" id="3.40.50.720">
    <property type="entry name" value="NAD(P)-binding Rossmann-like Domain"/>
    <property type="match status" value="1"/>
</dbReference>